<keyword evidence="3" id="KW-0479">Metal-binding</keyword>
<dbReference type="InterPro" id="IPR051121">
    <property type="entry name" value="FAH"/>
</dbReference>
<dbReference type="AlphaFoldDB" id="A0A1A9KAX8"/>
<organism evidence="10 11">
    <name type="scientific">Pseudomonas citronellolis</name>
    <dbReference type="NCBI Taxonomy" id="53408"/>
    <lineage>
        <taxon>Bacteria</taxon>
        <taxon>Pseudomonadati</taxon>
        <taxon>Pseudomonadota</taxon>
        <taxon>Gammaproteobacteria</taxon>
        <taxon>Pseudomonadales</taxon>
        <taxon>Pseudomonadaceae</taxon>
        <taxon>Pseudomonas</taxon>
    </lineage>
</organism>
<dbReference type="RefSeq" id="WP_064582764.1">
    <property type="nucleotide sequence ID" value="NZ_CP015878.1"/>
</dbReference>
<evidence type="ECO:0000256" key="4">
    <source>
        <dbReference type="ARBA" id="ARBA00051258"/>
    </source>
</evidence>
<evidence type="ECO:0000256" key="2">
    <source>
        <dbReference type="ARBA" id="ARBA00010715"/>
    </source>
</evidence>
<dbReference type="PANTHER" id="PTHR42796">
    <property type="entry name" value="FUMARYLACETOACETATE HYDROLASE DOMAIN-CONTAINING PROTEIN 2A-RELATED"/>
    <property type="match status" value="1"/>
</dbReference>
<protein>
    <submittedName>
        <fullName evidence="10">5-carboxymethyl-2-hydroxymuconate isomerase</fullName>
    </submittedName>
</protein>
<evidence type="ECO:0000256" key="1">
    <source>
        <dbReference type="ARBA" id="ARBA00010211"/>
    </source>
</evidence>
<dbReference type="Gene3D" id="3.90.850.10">
    <property type="entry name" value="Fumarylacetoacetase-like, C-terminal domain"/>
    <property type="match status" value="1"/>
</dbReference>
<dbReference type="InterPro" id="IPR036663">
    <property type="entry name" value="Fumarylacetoacetase_C_sf"/>
</dbReference>
<comment type="similarity">
    <text evidence="1">Belongs to the FAH family.</text>
</comment>
<dbReference type="GO" id="GO:0019752">
    <property type="term" value="P:carboxylic acid metabolic process"/>
    <property type="evidence" value="ECO:0007669"/>
    <property type="project" value="UniProtKB-ARBA"/>
</dbReference>
<evidence type="ECO:0000256" key="5">
    <source>
        <dbReference type="ARBA" id="ARBA00052790"/>
    </source>
</evidence>
<dbReference type="GO" id="GO:0018800">
    <property type="term" value="F:5-oxopent-3-ene-1,2,5-tricarboxylate decarboxylase activity"/>
    <property type="evidence" value="ECO:0007669"/>
    <property type="project" value="UniProtKB-EC"/>
</dbReference>
<proteinExistence type="inferred from homology"/>
<dbReference type="EMBL" id="CP015878">
    <property type="protein sequence ID" value="ANI14682.1"/>
    <property type="molecule type" value="Genomic_DNA"/>
</dbReference>
<dbReference type="Pfam" id="PF01557">
    <property type="entry name" value="FAA_hydrolase"/>
    <property type="match status" value="1"/>
</dbReference>
<keyword evidence="10" id="KW-0413">Isomerase</keyword>
<comment type="pathway">
    <text evidence="7">Aromatic compound metabolism; 4-hydroxyphenylacetate degradation; pyruvate and succinate semialdehyde from 4-hydroxyphenylacetate: step 4/7.</text>
</comment>
<evidence type="ECO:0000256" key="8">
    <source>
        <dbReference type="ARBA" id="ARBA00060680"/>
    </source>
</evidence>
<dbReference type="Proteomes" id="UP000077748">
    <property type="component" value="Chromosome"/>
</dbReference>
<evidence type="ECO:0000256" key="3">
    <source>
        <dbReference type="ARBA" id="ARBA00022723"/>
    </source>
</evidence>
<comment type="catalytic activity">
    <reaction evidence="4">
        <text>(3E,5R)-5-carboxy-2-oxohept-3-enedioate + H(+) = (4Z)-2-oxohept-4-enedioate + CO2</text>
        <dbReference type="Rhea" id="RHEA:14397"/>
        <dbReference type="ChEBI" id="CHEBI:15378"/>
        <dbReference type="ChEBI" id="CHEBI:16526"/>
        <dbReference type="ChEBI" id="CHEBI:87491"/>
        <dbReference type="ChEBI" id="CHEBI:87507"/>
        <dbReference type="EC" id="4.1.1.68"/>
    </reaction>
</comment>
<dbReference type="FunFam" id="3.90.850.10:FF:000002">
    <property type="entry name" value="2-hydroxyhepta-2,4-diene-1,7-dioate isomerase"/>
    <property type="match status" value="1"/>
</dbReference>
<comment type="similarity">
    <text evidence="2">Belongs to the hydratase/decarboxylase family.</text>
</comment>
<sequence>MKLCTFKTPGGLVGVGIVSGEGIIRVADHLSAAPRDMAGLIGEWQLWQEPLQRLAQLQKADFALDEVTLLAPVPRPGKILGIGLNYADHVAESGMATPADQLWFAMMNTSANGPYAPIDLPQVSEQLDYEAEMVFVIGKRCRHVSREQAREAIFGYCVGNDVSVRDWQLRTSQFVLGKSFDGHAPFGPWLVTPDELGNPHELGIRCFVNDEKRQDSNTRELIFDCYQQVEHLSKVMTLEPGDVIFSGTPGGVGVGFKPPRWLREGDRVRVEIDGLGAIENIVRAERAAGDGHAR</sequence>
<dbReference type="InterPro" id="IPR011234">
    <property type="entry name" value="Fumarylacetoacetase-like_C"/>
</dbReference>
<comment type="catalytic activity">
    <reaction evidence="5">
        <text>(2E,4Z)-5-hydroxypenta-2,4-diene-1,2,5-tricarboxylate = (3E,5R)-5-carboxy-2-oxohept-3-enedioate</text>
        <dbReference type="Rhea" id="RHEA:18813"/>
        <dbReference type="ChEBI" id="CHEBI:47961"/>
        <dbReference type="ChEBI" id="CHEBI:87491"/>
        <dbReference type="EC" id="5.3.3.10"/>
    </reaction>
</comment>
<evidence type="ECO:0000259" key="9">
    <source>
        <dbReference type="Pfam" id="PF01557"/>
    </source>
</evidence>
<accession>A0A1A9KAX8</accession>
<feature type="domain" description="Fumarylacetoacetase-like C-terminal" evidence="9">
    <location>
        <begin position="78"/>
        <end position="282"/>
    </location>
</feature>
<dbReference type="GO" id="GO:0008704">
    <property type="term" value="F:5-carboxymethyl-2-hydroxymuconate delta-isomerase activity"/>
    <property type="evidence" value="ECO:0007669"/>
    <property type="project" value="UniProtKB-EC"/>
</dbReference>
<evidence type="ECO:0000256" key="7">
    <source>
        <dbReference type="ARBA" id="ARBA00060569"/>
    </source>
</evidence>
<name>A0A1A9KAX8_9PSED</name>
<gene>
    <name evidence="10" type="ORF">A9C11_12100</name>
</gene>
<dbReference type="GO" id="GO:0046872">
    <property type="term" value="F:metal ion binding"/>
    <property type="evidence" value="ECO:0007669"/>
    <property type="project" value="UniProtKB-KW"/>
</dbReference>
<comment type="function">
    <text evidence="6">Decarboxylates OPET (5-oxo-pent-3-ene-1,2,5-tricarboxylic acid) into HHDD (2-hydroxy-hept-2,4-diene-1,7-dioate) and isomerizes it to OHED (2-oxo-hept-3-ene-1,7-dioate).</text>
</comment>
<comment type="pathway">
    <text evidence="8">Aromatic compound metabolism; 4-hydroxyphenylacetate degradation; pyruvate and succinate semialdehyde from 4-hydroxyphenylacetate: step 5/7.</text>
</comment>
<dbReference type="PANTHER" id="PTHR42796:SF4">
    <property type="entry name" value="FUMARYLACETOACETATE HYDROLASE DOMAIN-CONTAINING PROTEIN 2A"/>
    <property type="match status" value="1"/>
</dbReference>
<dbReference type="SUPFAM" id="SSF56529">
    <property type="entry name" value="FAH"/>
    <property type="match status" value="1"/>
</dbReference>
<evidence type="ECO:0000313" key="10">
    <source>
        <dbReference type="EMBL" id="ANI14682.1"/>
    </source>
</evidence>
<reference evidence="10 11" key="1">
    <citation type="submission" date="2016-05" db="EMBL/GenBank/DDBJ databases">
        <title>Genome Sequence of Pseudomonas citronellolis Strain SJTE-3, an Estrogens and Persistent Organic Pollutants degradation strain.</title>
        <authorList>
            <person name="Liang R."/>
        </authorList>
    </citation>
    <scope>NUCLEOTIDE SEQUENCE [LARGE SCALE GENOMIC DNA]</scope>
    <source>
        <strain evidence="10 11">SJTE-3</strain>
    </source>
</reference>
<evidence type="ECO:0000256" key="6">
    <source>
        <dbReference type="ARBA" id="ARBA00057150"/>
    </source>
</evidence>
<evidence type="ECO:0000313" key="11">
    <source>
        <dbReference type="Proteomes" id="UP000077748"/>
    </source>
</evidence>